<dbReference type="PROSITE" id="PS00678">
    <property type="entry name" value="WD_REPEATS_1"/>
    <property type="match status" value="2"/>
</dbReference>
<organism evidence="5 6">
    <name type="scientific">Stylonychia lemnae</name>
    <name type="common">Ciliate</name>
    <dbReference type="NCBI Taxonomy" id="5949"/>
    <lineage>
        <taxon>Eukaryota</taxon>
        <taxon>Sar</taxon>
        <taxon>Alveolata</taxon>
        <taxon>Ciliophora</taxon>
        <taxon>Intramacronucleata</taxon>
        <taxon>Spirotrichea</taxon>
        <taxon>Stichotrichia</taxon>
        <taxon>Sporadotrichida</taxon>
        <taxon>Oxytrichidae</taxon>
        <taxon>Stylonychinae</taxon>
        <taxon>Stylonychia</taxon>
    </lineage>
</organism>
<comment type="similarity">
    <text evidence="3">Belongs to the WD repeat PRL1/PRL2 family.</text>
</comment>
<dbReference type="InterPro" id="IPR045241">
    <property type="entry name" value="Prp46/PLRG1-like"/>
</dbReference>
<dbReference type="InterPro" id="IPR019775">
    <property type="entry name" value="WD40_repeat_CS"/>
</dbReference>
<dbReference type="SUPFAM" id="SSF50978">
    <property type="entry name" value="WD40 repeat-like"/>
    <property type="match status" value="1"/>
</dbReference>
<dbReference type="GO" id="GO:0000974">
    <property type="term" value="C:Prp19 complex"/>
    <property type="evidence" value="ECO:0007669"/>
    <property type="project" value="TreeGrafter"/>
</dbReference>
<dbReference type="OMA" id="ERMPSRW"/>
<evidence type="ECO:0000256" key="4">
    <source>
        <dbReference type="PROSITE-ProRule" id="PRU00221"/>
    </source>
</evidence>
<dbReference type="PROSITE" id="PS50082">
    <property type="entry name" value="WD_REPEATS_2"/>
    <property type="match status" value="5"/>
</dbReference>
<proteinExistence type="inferred from homology"/>
<keyword evidence="1 4" id="KW-0853">WD repeat</keyword>
<dbReference type="FunFam" id="2.130.10.10:FF:000012">
    <property type="entry name" value="Putative pleiotropic regulator 1"/>
    <property type="match status" value="1"/>
</dbReference>
<feature type="repeat" description="WD" evidence="4">
    <location>
        <begin position="191"/>
        <end position="232"/>
    </location>
</feature>
<dbReference type="PANTHER" id="PTHR19923:SF0">
    <property type="entry name" value="PLEIOTROPIC REGULATOR 1"/>
    <property type="match status" value="1"/>
</dbReference>
<evidence type="ECO:0000256" key="1">
    <source>
        <dbReference type="ARBA" id="ARBA00022574"/>
    </source>
</evidence>
<evidence type="ECO:0000256" key="2">
    <source>
        <dbReference type="ARBA" id="ARBA00022737"/>
    </source>
</evidence>
<sequence length="500" mass="56975">MEVAQETKIVVPDKQTIEEKLFQNKKRTYQMFLGQVDERVPEQEDIVRQKFEGKIKKYYTDIGKVPGILTEENKRRKILKDLGISEKIEEQKVKITEEIKESEPKIEDVTGQLPATTAISNQALNSIQKEQNDVLKMIPEKYRVKGEQSQSNSTAVSLVNALSNNQNAIALRQRKIVHPQWHAPWKLMRVISGHMGWVRCLAVDPMNRFFVTGSNDRTIKFWDLVEGKLMVTLTGHINTVRGLAVSDRHPYLFSCGEDKKVLCWDLEQNKVVRHYHGHLSGIYSLALHPELDLLVTGGRDATARVWDMRTKAQIHCLGGHSNTVEDIICQADEPQIITGSHDKTVRLWDIRTGSTIKTLTHHKKGVRSIVMHHDEYTFASGGSDKIRVWKLPEGDQLRNIPDHNTVVNSLALNKDNVLVSGGDNGTLYFYDWASGHNFQQIKTPVQPGSLSCEAGIFDIKFDRSSLRMITAECDKTIKIYKEDEEATQETHPIIFNNQNY</sequence>
<accession>A0A078A2Y2</accession>
<protein>
    <submittedName>
        <fullName evidence="5">Pleiotropic regulator 1 isoform 2</fullName>
    </submittedName>
</protein>
<dbReference type="OrthoDB" id="10256122at2759"/>
<dbReference type="InterPro" id="IPR036322">
    <property type="entry name" value="WD40_repeat_dom_sf"/>
</dbReference>
<feature type="repeat" description="WD" evidence="4">
    <location>
        <begin position="275"/>
        <end position="316"/>
    </location>
</feature>
<dbReference type="GO" id="GO:0000398">
    <property type="term" value="P:mRNA splicing, via spliceosome"/>
    <property type="evidence" value="ECO:0007669"/>
    <property type="project" value="InterPro"/>
</dbReference>
<dbReference type="GO" id="GO:0071011">
    <property type="term" value="C:precatalytic spliceosome"/>
    <property type="evidence" value="ECO:0007669"/>
    <property type="project" value="TreeGrafter"/>
</dbReference>
<dbReference type="PANTHER" id="PTHR19923">
    <property type="entry name" value="WD40 REPEAT PROTEINPRL1/PRL2-RELATED"/>
    <property type="match status" value="1"/>
</dbReference>
<evidence type="ECO:0000313" key="5">
    <source>
        <dbReference type="EMBL" id="CDW75843.1"/>
    </source>
</evidence>
<dbReference type="Pfam" id="PF00400">
    <property type="entry name" value="WD40"/>
    <property type="match status" value="6"/>
</dbReference>
<dbReference type="InterPro" id="IPR015943">
    <property type="entry name" value="WD40/YVTN_repeat-like_dom_sf"/>
</dbReference>
<feature type="repeat" description="WD" evidence="4">
    <location>
        <begin position="233"/>
        <end position="274"/>
    </location>
</feature>
<dbReference type="InterPro" id="IPR020472">
    <property type="entry name" value="WD40_PAC1"/>
</dbReference>
<keyword evidence="6" id="KW-1185">Reference proteome</keyword>
<dbReference type="EMBL" id="CCKQ01004691">
    <property type="protein sequence ID" value="CDW75843.1"/>
    <property type="molecule type" value="Genomic_DNA"/>
</dbReference>
<dbReference type="PRINTS" id="PR00320">
    <property type="entry name" value="GPROTEINBRPT"/>
</dbReference>
<dbReference type="InParanoid" id="A0A078A2Y2"/>
<evidence type="ECO:0000313" key="6">
    <source>
        <dbReference type="Proteomes" id="UP000039865"/>
    </source>
</evidence>
<dbReference type="CDD" id="cd00200">
    <property type="entry name" value="WD40"/>
    <property type="match status" value="1"/>
</dbReference>
<dbReference type="FunCoup" id="A0A078A2Y2">
    <property type="interactions" value="470"/>
</dbReference>
<dbReference type="GO" id="GO:0071013">
    <property type="term" value="C:catalytic step 2 spliceosome"/>
    <property type="evidence" value="ECO:0007669"/>
    <property type="project" value="TreeGrafter"/>
</dbReference>
<dbReference type="AlphaFoldDB" id="A0A078A2Y2"/>
<dbReference type="Gene3D" id="2.130.10.10">
    <property type="entry name" value="YVTN repeat-like/Quinoprotein amine dehydrogenase"/>
    <property type="match status" value="1"/>
</dbReference>
<evidence type="ECO:0000256" key="3">
    <source>
        <dbReference type="ARBA" id="ARBA00025726"/>
    </source>
</evidence>
<reference evidence="5 6" key="1">
    <citation type="submission" date="2014-06" db="EMBL/GenBank/DDBJ databases">
        <authorList>
            <person name="Swart Estienne"/>
        </authorList>
    </citation>
    <scope>NUCLEOTIDE SEQUENCE [LARGE SCALE GENOMIC DNA]</scope>
    <source>
        <strain evidence="5 6">130c</strain>
    </source>
</reference>
<name>A0A078A2Y2_STYLE</name>
<keyword evidence="2" id="KW-0677">Repeat</keyword>
<feature type="repeat" description="WD" evidence="4">
    <location>
        <begin position="400"/>
        <end position="440"/>
    </location>
</feature>
<gene>
    <name evidence="5" type="primary">Contig17272.g18393</name>
    <name evidence="5" type="ORF">STYLEM_4838</name>
</gene>
<dbReference type="PROSITE" id="PS50294">
    <property type="entry name" value="WD_REPEATS_REGION"/>
    <property type="match status" value="4"/>
</dbReference>
<dbReference type="InterPro" id="IPR001680">
    <property type="entry name" value="WD40_rpt"/>
</dbReference>
<dbReference type="SMART" id="SM00320">
    <property type="entry name" value="WD40"/>
    <property type="match status" value="7"/>
</dbReference>
<dbReference type="Proteomes" id="UP000039865">
    <property type="component" value="Unassembled WGS sequence"/>
</dbReference>
<feature type="repeat" description="WD" evidence="4">
    <location>
        <begin position="317"/>
        <end position="358"/>
    </location>
</feature>